<comment type="caution">
    <text evidence="3">The sequence shown here is derived from an EMBL/GenBank/DDBJ whole genome shotgun (WGS) entry which is preliminary data.</text>
</comment>
<dbReference type="STRING" id="1357400.HMPREF2086_01743"/>
<dbReference type="PATRIC" id="fig|1357400.3.peg.2347"/>
<dbReference type="InterPro" id="IPR011006">
    <property type="entry name" value="CheY-like_superfamily"/>
</dbReference>
<dbReference type="PIRSF" id="PIRSF016788">
    <property type="entry name" value="RR_Fis"/>
    <property type="match status" value="1"/>
</dbReference>
<dbReference type="EMBL" id="AZJI01000009">
    <property type="protein sequence ID" value="ETD22436.1"/>
    <property type="molecule type" value="Genomic_DNA"/>
</dbReference>
<name>V8C6S7_9HELI</name>
<dbReference type="PROSITE" id="PS50110">
    <property type="entry name" value="RESPONSE_REGULATORY"/>
    <property type="match status" value="1"/>
</dbReference>
<dbReference type="SMART" id="SM00448">
    <property type="entry name" value="REC"/>
    <property type="match status" value="1"/>
</dbReference>
<dbReference type="SUPFAM" id="SSF52172">
    <property type="entry name" value="CheY-like"/>
    <property type="match status" value="1"/>
</dbReference>
<evidence type="ECO:0000259" key="2">
    <source>
        <dbReference type="PROSITE" id="PS50110"/>
    </source>
</evidence>
<proteinExistence type="predicted"/>
<dbReference type="InterPro" id="IPR001789">
    <property type="entry name" value="Sig_transdc_resp-reg_receiver"/>
</dbReference>
<evidence type="ECO:0000256" key="1">
    <source>
        <dbReference type="PROSITE-ProRule" id="PRU00169"/>
    </source>
</evidence>
<evidence type="ECO:0000313" key="4">
    <source>
        <dbReference type="Proteomes" id="UP000018731"/>
    </source>
</evidence>
<dbReference type="CDD" id="cd00156">
    <property type="entry name" value="REC"/>
    <property type="match status" value="1"/>
</dbReference>
<gene>
    <name evidence="3" type="ORF">HMPREF2086_01743</name>
</gene>
<organism evidence="3 4">
    <name type="scientific">Helicobacter macacae MIT 99-5501</name>
    <dbReference type="NCBI Taxonomy" id="1357400"/>
    <lineage>
        <taxon>Bacteria</taxon>
        <taxon>Pseudomonadati</taxon>
        <taxon>Campylobacterota</taxon>
        <taxon>Epsilonproteobacteria</taxon>
        <taxon>Campylobacterales</taxon>
        <taxon>Helicobacteraceae</taxon>
        <taxon>Helicobacter</taxon>
    </lineage>
</organism>
<dbReference type="HOGENOM" id="CLU_939035_0_0_7"/>
<sequence length="297" mass="34838">MTLLILEPEIYLAESLSGKLDEAGYECSIATEIPKEKVDYDVILIASKLYDDACEVFIKRHSTNSIIIMMVTYTNDNTVNKPMLIGAKDYVIKPFSTDELMRKISHYHEFAKIKKVLGFYNAYFNFVQNELNTPHLIQYNPPFLIKSTSQRSADIYAMKYARDKNVSFDFITLKNTDYKEILEQSPRRSKISYITNLEELKRSERREFLESVTKYPFIISCVSTDKIFFPQIIDICHIPNMQEIGGDIMSVTDYVKTIITRFENRYPDVELAKKLGMSRKSLWEKRKKYELLRKKQK</sequence>
<evidence type="ECO:0000313" key="3">
    <source>
        <dbReference type="EMBL" id="ETD22436.1"/>
    </source>
</evidence>
<dbReference type="OrthoDB" id="5328903at2"/>
<dbReference type="GO" id="GO:0000160">
    <property type="term" value="P:phosphorelay signal transduction system"/>
    <property type="evidence" value="ECO:0007669"/>
    <property type="project" value="InterPro"/>
</dbReference>
<dbReference type="Proteomes" id="UP000018731">
    <property type="component" value="Unassembled WGS sequence"/>
</dbReference>
<feature type="domain" description="Response regulatory" evidence="2">
    <location>
        <begin position="2"/>
        <end position="108"/>
    </location>
</feature>
<dbReference type="eggNOG" id="COG2204">
    <property type="taxonomic scope" value="Bacteria"/>
</dbReference>
<dbReference type="AlphaFoldDB" id="V8C6S7"/>
<dbReference type="RefSeq" id="WP_023928539.1">
    <property type="nucleotide sequence ID" value="NZ_KI669455.1"/>
</dbReference>
<dbReference type="InterPro" id="IPR014483">
    <property type="entry name" value="Sig_transdc_resp-reg_prd"/>
</dbReference>
<comment type="caution">
    <text evidence="1">Lacks conserved residue(s) required for the propagation of feature annotation.</text>
</comment>
<protein>
    <recommendedName>
        <fullName evidence="2">Response regulatory domain-containing protein</fullName>
    </recommendedName>
</protein>
<keyword evidence="4" id="KW-1185">Reference proteome</keyword>
<dbReference type="Gene3D" id="3.40.50.2300">
    <property type="match status" value="1"/>
</dbReference>
<accession>V8C6S7</accession>
<reference evidence="3 4" key="1">
    <citation type="journal article" date="2014" name="Genome Announc.">
        <title>Draft genome sequences of six enterohepatic helicobacter species isolated from humans and one from rhesus macaques.</title>
        <authorList>
            <person name="Shen Z."/>
            <person name="Sheh A."/>
            <person name="Young S.K."/>
            <person name="Abouelliel A."/>
            <person name="Ward D.V."/>
            <person name="Earl A.M."/>
            <person name="Fox J.G."/>
        </authorList>
    </citation>
    <scope>NUCLEOTIDE SEQUENCE [LARGE SCALE GENOMIC DNA]</scope>
    <source>
        <strain evidence="3 4">MIT 99-5501</strain>
    </source>
</reference>